<feature type="transmembrane region" description="Helical" evidence="8">
    <location>
        <begin position="335"/>
        <end position="358"/>
    </location>
</feature>
<keyword evidence="3 6" id="KW-0812">Transmembrane</keyword>
<dbReference type="OrthoDB" id="9768329at2"/>
<accession>H1XWE4</accession>
<dbReference type="Proteomes" id="UP000004671">
    <property type="component" value="Chromosome"/>
</dbReference>
<evidence type="ECO:0000256" key="2">
    <source>
        <dbReference type="ARBA" id="ARBA00009025"/>
    </source>
</evidence>
<dbReference type="InParanoid" id="H1XWE4"/>
<evidence type="ECO:0000256" key="4">
    <source>
        <dbReference type="ARBA" id="ARBA00022989"/>
    </source>
</evidence>
<evidence type="ECO:0000256" key="1">
    <source>
        <dbReference type="ARBA" id="ARBA00004127"/>
    </source>
</evidence>
<dbReference type="FunCoup" id="H1XWE4">
    <property type="interactions" value="138"/>
</dbReference>
<dbReference type="GO" id="GO:0003954">
    <property type="term" value="F:NADH dehydrogenase activity"/>
    <property type="evidence" value="ECO:0007669"/>
    <property type="project" value="TreeGrafter"/>
</dbReference>
<evidence type="ECO:0000313" key="12">
    <source>
        <dbReference type="Proteomes" id="UP000004671"/>
    </source>
</evidence>
<comment type="subcellular location">
    <subcellularLocation>
        <location evidence="1">Endomembrane system</location>
        <topology evidence="1">Multi-pass membrane protein</topology>
    </subcellularLocation>
    <subcellularLocation>
        <location evidence="6">Membrane</location>
        <topology evidence="6">Multi-pass membrane protein</topology>
    </subcellularLocation>
</comment>
<reference evidence="10 13" key="2">
    <citation type="submission" date="2016-11" db="EMBL/GenBank/DDBJ databases">
        <title>Genomic analysis of Caldithrix abyssi and proposal of a novel bacterial phylum Caldithrichaeota.</title>
        <authorList>
            <person name="Kublanov I."/>
            <person name="Sigalova O."/>
            <person name="Gavrilov S."/>
            <person name="Lebedinsky A."/>
            <person name="Ivanova N."/>
            <person name="Daum C."/>
            <person name="Reddy T."/>
            <person name="Klenk H.P."/>
            <person name="Goker M."/>
            <person name="Reva O."/>
            <person name="Miroshnichenko M."/>
            <person name="Kyprides N."/>
            <person name="Woyke T."/>
            <person name="Gelfand M."/>
        </authorList>
    </citation>
    <scope>NUCLEOTIDE SEQUENCE [LARGE SCALE GENOMIC DNA]</scope>
    <source>
        <strain evidence="10 13">LF13</strain>
    </source>
</reference>
<organism evidence="11 12">
    <name type="scientific">Caldithrix abyssi DSM 13497</name>
    <dbReference type="NCBI Taxonomy" id="880073"/>
    <lineage>
        <taxon>Bacteria</taxon>
        <taxon>Pseudomonadati</taxon>
        <taxon>Calditrichota</taxon>
        <taxon>Calditrichia</taxon>
        <taxon>Calditrichales</taxon>
        <taxon>Calditrichaceae</taxon>
        <taxon>Caldithrix</taxon>
    </lineage>
</organism>
<dbReference type="NCBIfam" id="TIGR01972">
    <property type="entry name" value="NDH_I_M"/>
    <property type="match status" value="1"/>
</dbReference>
<feature type="transmembrane region" description="Helical" evidence="8">
    <location>
        <begin position="210"/>
        <end position="228"/>
    </location>
</feature>
<dbReference type="HOGENOM" id="CLU_007100_4_4_0"/>
<gene>
    <name evidence="10" type="primary">nuoM</name>
    <name evidence="10" type="ORF">Cabys_4045</name>
    <name evidence="11" type="ORF">Calab_1098</name>
</gene>
<feature type="transmembrane region" description="Helical" evidence="8">
    <location>
        <begin position="140"/>
        <end position="157"/>
    </location>
</feature>
<keyword evidence="12" id="KW-1185">Reference proteome</keyword>
<dbReference type="Pfam" id="PF00361">
    <property type="entry name" value="Proton_antipo_M"/>
    <property type="match status" value="1"/>
</dbReference>
<evidence type="ECO:0000313" key="13">
    <source>
        <dbReference type="Proteomes" id="UP000183868"/>
    </source>
</evidence>
<evidence type="ECO:0000256" key="6">
    <source>
        <dbReference type="RuleBase" id="RU000320"/>
    </source>
</evidence>
<feature type="transmembrane region" description="Helical" evidence="8">
    <location>
        <begin position="169"/>
        <end position="190"/>
    </location>
</feature>
<dbReference type="GO" id="GO:0048039">
    <property type="term" value="F:ubiquinone binding"/>
    <property type="evidence" value="ECO:0007669"/>
    <property type="project" value="TreeGrafter"/>
</dbReference>
<feature type="transmembrane region" description="Helical" evidence="8">
    <location>
        <begin position="249"/>
        <end position="269"/>
    </location>
</feature>
<feature type="transmembrane region" description="Helical" evidence="8">
    <location>
        <begin position="79"/>
        <end position="103"/>
    </location>
</feature>
<dbReference type="PANTHER" id="PTHR43507">
    <property type="entry name" value="NADH-UBIQUINONE OXIDOREDUCTASE CHAIN 4"/>
    <property type="match status" value="1"/>
</dbReference>
<reference evidence="11 12" key="1">
    <citation type="submission" date="2011-09" db="EMBL/GenBank/DDBJ databases">
        <title>The permanent draft genome of Caldithrix abyssi DSM 13497.</title>
        <authorList>
            <consortium name="US DOE Joint Genome Institute (JGI-PGF)"/>
            <person name="Lucas S."/>
            <person name="Han J."/>
            <person name="Lapidus A."/>
            <person name="Bruce D."/>
            <person name="Goodwin L."/>
            <person name="Pitluck S."/>
            <person name="Peters L."/>
            <person name="Kyrpides N."/>
            <person name="Mavromatis K."/>
            <person name="Ivanova N."/>
            <person name="Mikhailova N."/>
            <person name="Chertkov O."/>
            <person name="Detter J.C."/>
            <person name="Tapia R."/>
            <person name="Han C."/>
            <person name="Land M."/>
            <person name="Hauser L."/>
            <person name="Markowitz V."/>
            <person name="Cheng J.-F."/>
            <person name="Hugenholtz P."/>
            <person name="Woyke T."/>
            <person name="Wu D."/>
            <person name="Spring S."/>
            <person name="Brambilla E."/>
            <person name="Klenk H.-P."/>
            <person name="Eisen J.A."/>
        </authorList>
    </citation>
    <scope>NUCLEOTIDE SEQUENCE [LARGE SCALE GENOMIC DNA]</scope>
    <source>
        <strain evidence="11 12">DSM 13497</strain>
    </source>
</reference>
<name>H1XWE4_CALAY</name>
<dbReference type="GO" id="GO:0042773">
    <property type="term" value="P:ATP synthesis coupled electron transport"/>
    <property type="evidence" value="ECO:0007669"/>
    <property type="project" value="InterPro"/>
</dbReference>
<comment type="similarity">
    <text evidence="2">Belongs to the complex I subunit 4 family.</text>
</comment>
<dbReference type="InterPro" id="IPR003918">
    <property type="entry name" value="NADH_UbQ_OxRdtase"/>
</dbReference>
<evidence type="ECO:0000313" key="10">
    <source>
        <dbReference type="EMBL" id="APF20790.1"/>
    </source>
</evidence>
<feature type="transmembrane region" description="Helical" evidence="8">
    <location>
        <begin position="379"/>
        <end position="400"/>
    </location>
</feature>
<dbReference type="EMBL" id="CP018099">
    <property type="protein sequence ID" value="APF20790.1"/>
    <property type="molecule type" value="Genomic_DNA"/>
</dbReference>
<feature type="region of interest" description="Disordered" evidence="7">
    <location>
        <begin position="499"/>
        <end position="522"/>
    </location>
</feature>
<feature type="domain" description="NADH:quinone oxidoreductase/Mrp antiporter transmembrane" evidence="9">
    <location>
        <begin position="133"/>
        <end position="420"/>
    </location>
</feature>
<feature type="transmembrane region" description="Helical" evidence="8">
    <location>
        <begin position="454"/>
        <end position="473"/>
    </location>
</feature>
<sequence length="522" mass="58322" precursor="true">MTLTFLFSWLILGGLLAWLAGRWNKEAPRWISLFFTAVHLAVSVRLWISFLSEKGLTLARQDWFLMEKTSWIPQWGIQYFLAVDGLSILLIVLTGFLGLLAVACSWKGIQERVGFFHFNLLWILAGISGVFMALDLFLFYFFWEVMLIPLYFLIGIWGHSNRIYATIKFFIFTQASGLFMLISILALYFIHGSQTGHYTFDYLELLGTQVSPKVAFWLMLGFFVGFGVKLPIVPLHNWLPDAHTEAPTAGSVVLAGLVLKAGAYGFIRFLMPLFPQAGKEFAMFAMVLGIIGIIYAAIVAFAQNDLKRLVAYTSVSHMGFVLLGVFAWNQLALQGAVLIILSHGLSTGALFILVGDIYERLHTRDMDKMGGLWDIAPRFGGFGMVFAMASLGLPGLANFVGEFLVLLGVYQVSIPIAALATLGFIAATVYSLWMIQKVFFGKNEKKWKMPDATAREISIFTALVLALLWLGLFPNTVLKTSRQALKNLQTITREYFTPTKNAPENPTVDELKKSRSNYGGLE</sequence>
<feature type="transmembrane region" description="Helical" evidence="8">
    <location>
        <begin position="412"/>
        <end position="433"/>
    </location>
</feature>
<feature type="transmembrane region" description="Helical" evidence="8">
    <location>
        <begin position="30"/>
        <end position="48"/>
    </location>
</feature>
<dbReference type="GO" id="GO:0012505">
    <property type="term" value="C:endomembrane system"/>
    <property type="evidence" value="ECO:0007669"/>
    <property type="project" value="UniProtKB-SubCell"/>
</dbReference>
<evidence type="ECO:0000256" key="3">
    <source>
        <dbReference type="ARBA" id="ARBA00022692"/>
    </source>
</evidence>
<dbReference type="AlphaFoldDB" id="H1XWE4"/>
<dbReference type="PANTHER" id="PTHR43507:SF1">
    <property type="entry name" value="NADH-UBIQUINONE OXIDOREDUCTASE CHAIN 4"/>
    <property type="match status" value="1"/>
</dbReference>
<evidence type="ECO:0000256" key="5">
    <source>
        <dbReference type="ARBA" id="ARBA00023136"/>
    </source>
</evidence>
<dbReference type="PaxDb" id="880073-Calab_1098"/>
<dbReference type="InterPro" id="IPR010227">
    <property type="entry name" value="NADH_Q_OxRdtase_chainM/4"/>
</dbReference>
<dbReference type="eggNOG" id="COG1008">
    <property type="taxonomic scope" value="Bacteria"/>
</dbReference>
<dbReference type="InterPro" id="IPR001750">
    <property type="entry name" value="ND/Mrp_TM"/>
</dbReference>
<feature type="transmembrane region" description="Helical" evidence="8">
    <location>
        <begin position="115"/>
        <end position="134"/>
    </location>
</feature>
<evidence type="ECO:0000256" key="7">
    <source>
        <dbReference type="SAM" id="MobiDB-lite"/>
    </source>
</evidence>
<proteinExistence type="inferred from homology"/>
<feature type="transmembrane region" description="Helical" evidence="8">
    <location>
        <begin position="281"/>
        <end position="302"/>
    </location>
</feature>
<dbReference type="RefSeq" id="WP_006927750.1">
    <property type="nucleotide sequence ID" value="NZ_CM001402.1"/>
</dbReference>
<evidence type="ECO:0000256" key="8">
    <source>
        <dbReference type="SAM" id="Phobius"/>
    </source>
</evidence>
<dbReference type="Proteomes" id="UP000183868">
    <property type="component" value="Chromosome"/>
</dbReference>
<dbReference type="STRING" id="880073.Cabys_4045"/>
<protein>
    <submittedName>
        <fullName evidence="10">NADH dehydrogenase subunit M</fullName>
    </submittedName>
    <submittedName>
        <fullName evidence="11">Proton-translocating NADH-quinone oxidoreductase, chain M</fullName>
    </submittedName>
</protein>
<dbReference type="EMBL" id="CM001402">
    <property type="protein sequence ID" value="EHO40726.1"/>
    <property type="molecule type" value="Genomic_DNA"/>
</dbReference>
<keyword evidence="4 8" id="KW-1133">Transmembrane helix</keyword>
<dbReference type="GO" id="GO:0015990">
    <property type="term" value="P:electron transport coupled proton transport"/>
    <property type="evidence" value="ECO:0007669"/>
    <property type="project" value="TreeGrafter"/>
</dbReference>
<dbReference type="PRINTS" id="PR01437">
    <property type="entry name" value="NUOXDRDTASE4"/>
</dbReference>
<dbReference type="GO" id="GO:0008137">
    <property type="term" value="F:NADH dehydrogenase (ubiquinone) activity"/>
    <property type="evidence" value="ECO:0007669"/>
    <property type="project" value="InterPro"/>
</dbReference>
<dbReference type="GO" id="GO:0016020">
    <property type="term" value="C:membrane"/>
    <property type="evidence" value="ECO:0007669"/>
    <property type="project" value="UniProtKB-SubCell"/>
</dbReference>
<dbReference type="KEGG" id="caby:Cabys_4045"/>
<feature type="transmembrane region" description="Helical" evidence="8">
    <location>
        <begin position="6"/>
        <end position="23"/>
    </location>
</feature>
<evidence type="ECO:0000313" key="11">
    <source>
        <dbReference type="EMBL" id="EHO40726.1"/>
    </source>
</evidence>
<feature type="transmembrane region" description="Helical" evidence="8">
    <location>
        <begin position="309"/>
        <end position="329"/>
    </location>
</feature>
<keyword evidence="5 8" id="KW-0472">Membrane</keyword>
<dbReference type="NCBIfam" id="NF004498">
    <property type="entry name" value="PRK05846.1-1"/>
    <property type="match status" value="1"/>
</dbReference>
<evidence type="ECO:0000259" key="9">
    <source>
        <dbReference type="Pfam" id="PF00361"/>
    </source>
</evidence>